<accession>A0A0D1D9P1</accession>
<sequence length="82" mass="8798">MAGTWKAARAHADDITEADARTALQQLDPLWDELFPAEQARIVALLVERVDISTDGLNVRLRVDGLSGLAREMLAGGIEAAA</sequence>
<gene>
    <name evidence="1" type="ORF">jaqu_16370</name>
</gene>
<keyword evidence="2" id="KW-1185">Reference proteome</keyword>
<dbReference type="STRING" id="935700.jaqu_16370"/>
<dbReference type="Proteomes" id="UP000032232">
    <property type="component" value="Unassembled WGS sequence"/>
</dbReference>
<reference evidence="1 2" key="1">
    <citation type="submission" date="2015-02" db="EMBL/GenBank/DDBJ databases">
        <title>Genome Sequence of Jannaschia aquimarina DSM28248, a member of the Roseobacter clade.</title>
        <authorList>
            <person name="Voget S."/>
            <person name="Daniel R."/>
        </authorList>
    </citation>
    <scope>NUCLEOTIDE SEQUENCE [LARGE SCALE GENOMIC DNA]</scope>
    <source>
        <strain evidence="1 2">GSW-M26</strain>
    </source>
</reference>
<dbReference type="PATRIC" id="fig|935700.4.peg.1695"/>
<name>A0A0D1D9P1_9RHOB</name>
<dbReference type="EMBL" id="JYFE01000029">
    <property type="protein sequence ID" value="KIT16613.1"/>
    <property type="molecule type" value="Genomic_DNA"/>
</dbReference>
<protein>
    <recommendedName>
        <fullName evidence="3">Recombinase</fullName>
    </recommendedName>
</protein>
<evidence type="ECO:0000313" key="2">
    <source>
        <dbReference type="Proteomes" id="UP000032232"/>
    </source>
</evidence>
<proteinExistence type="predicted"/>
<evidence type="ECO:0008006" key="3">
    <source>
        <dbReference type="Google" id="ProtNLM"/>
    </source>
</evidence>
<organism evidence="1 2">
    <name type="scientific">Jannaschia aquimarina</name>
    <dbReference type="NCBI Taxonomy" id="935700"/>
    <lineage>
        <taxon>Bacteria</taxon>
        <taxon>Pseudomonadati</taxon>
        <taxon>Pseudomonadota</taxon>
        <taxon>Alphaproteobacteria</taxon>
        <taxon>Rhodobacterales</taxon>
        <taxon>Roseobacteraceae</taxon>
        <taxon>Jannaschia</taxon>
    </lineage>
</organism>
<comment type="caution">
    <text evidence="1">The sequence shown here is derived from an EMBL/GenBank/DDBJ whole genome shotgun (WGS) entry which is preliminary data.</text>
</comment>
<dbReference type="AlphaFoldDB" id="A0A0D1D9P1"/>
<evidence type="ECO:0000313" key="1">
    <source>
        <dbReference type="EMBL" id="KIT16613.1"/>
    </source>
</evidence>